<dbReference type="InterPro" id="IPR037850">
    <property type="entry name" value="RBBP5/Swd1"/>
</dbReference>
<keyword evidence="3" id="KW-0677">Repeat</keyword>
<accession>A0A653BEP7</accession>
<keyword evidence="7" id="KW-1185">Reference proteome</keyword>
<comment type="subcellular location">
    <subcellularLocation>
        <location evidence="1">Nucleus</location>
    </subcellularLocation>
</comment>
<dbReference type="PANTHER" id="PTHR44040:SF1">
    <property type="entry name" value="RETINOBLASTOMA-BINDING PROTEIN 5"/>
    <property type="match status" value="1"/>
</dbReference>
<keyword evidence="4" id="KW-0539">Nucleus</keyword>
<evidence type="ECO:0000256" key="4">
    <source>
        <dbReference type="ARBA" id="ARBA00023242"/>
    </source>
</evidence>
<protein>
    <recommendedName>
        <fullName evidence="8">Anaphase-promoting complex subunit 4 WD40 domain-containing protein</fullName>
    </recommendedName>
</protein>
<evidence type="ECO:0000256" key="2">
    <source>
        <dbReference type="ARBA" id="ARBA00022574"/>
    </source>
</evidence>
<feature type="region of interest" description="Disordered" evidence="5">
    <location>
        <begin position="280"/>
        <end position="309"/>
    </location>
</feature>
<feature type="region of interest" description="Disordered" evidence="5">
    <location>
        <begin position="219"/>
        <end position="240"/>
    </location>
</feature>
<dbReference type="SUPFAM" id="SSF50998">
    <property type="entry name" value="Quinoprotein alcohol dehydrogenase-like"/>
    <property type="match status" value="1"/>
</dbReference>
<dbReference type="OrthoDB" id="196858at2759"/>
<dbReference type="AlphaFoldDB" id="A0A653BEP7"/>
<proteinExistence type="predicted"/>
<evidence type="ECO:0000313" key="7">
    <source>
        <dbReference type="Proteomes" id="UP000410492"/>
    </source>
</evidence>
<evidence type="ECO:0000256" key="3">
    <source>
        <dbReference type="ARBA" id="ARBA00022737"/>
    </source>
</evidence>
<feature type="compositionally biased region" description="Polar residues" evidence="5">
    <location>
        <begin position="290"/>
        <end position="302"/>
    </location>
</feature>
<dbReference type="SMART" id="SM00320">
    <property type="entry name" value="WD40"/>
    <property type="match status" value="3"/>
</dbReference>
<organism evidence="6 7">
    <name type="scientific">Callosobruchus maculatus</name>
    <name type="common">Southern cowpea weevil</name>
    <name type="synonym">Pulse bruchid</name>
    <dbReference type="NCBI Taxonomy" id="64391"/>
    <lineage>
        <taxon>Eukaryota</taxon>
        <taxon>Metazoa</taxon>
        <taxon>Ecdysozoa</taxon>
        <taxon>Arthropoda</taxon>
        <taxon>Hexapoda</taxon>
        <taxon>Insecta</taxon>
        <taxon>Pterygota</taxon>
        <taxon>Neoptera</taxon>
        <taxon>Endopterygota</taxon>
        <taxon>Coleoptera</taxon>
        <taxon>Polyphaga</taxon>
        <taxon>Cucujiformia</taxon>
        <taxon>Chrysomeloidea</taxon>
        <taxon>Chrysomelidae</taxon>
        <taxon>Bruchinae</taxon>
        <taxon>Bruchini</taxon>
        <taxon>Callosobruchus</taxon>
    </lineage>
</organism>
<evidence type="ECO:0000313" key="6">
    <source>
        <dbReference type="EMBL" id="VEN33754.1"/>
    </source>
</evidence>
<keyword evidence="2" id="KW-0853">WD repeat</keyword>
<evidence type="ECO:0008006" key="8">
    <source>
        <dbReference type="Google" id="ProtNLM"/>
    </source>
</evidence>
<dbReference type="Proteomes" id="UP000410492">
    <property type="component" value="Unassembled WGS sequence"/>
</dbReference>
<dbReference type="PANTHER" id="PTHR44040">
    <property type="entry name" value="RETINOBLASTOMA-BINDING PROTEIN 5"/>
    <property type="match status" value="1"/>
</dbReference>
<name>A0A653BEP7_CALMS</name>
<dbReference type="GO" id="GO:0048188">
    <property type="term" value="C:Set1C/COMPASS complex"/>
    <property type="evidence" value="ECO:0007669"/>
    <property type="project" value="InterPro"/>
</dbReference>
<dbReference type="InterPro" id="IPR001680">
    <property type="entry name" value="WD40_rpt"/>
</dbReference>
<sequence>MKHAAVLVDTNGGHQILPVDEDGDLNIVASFDRRGDYIYTGNARGKVLVLDSHSLELKASFRIGLGSSSATAVRSIEFARRGDCFLINTADRVIRVYDSKEVLTYGKDGEAEPIQKLQDLVNKTMWKKCCFSGDGEYICAGSTRQHALYIWEKSIGNLVKILHGTKGELLLDVAWHPVRPIIASISSGVVSVWAQNQVENWSAFAPDFKELDENVEYEERESEFDLEDEDKSVVSGGDDKEDTDLEVDVCAVDPVAAFCSSDEENENDCLQFLPIAPEIEDPEDNWTPIEPNTTAPVLNTSNGPPPAKKKKYKSFDIALENVSDGAF</sequence>
<reference evidence="6 7" key="1">
    <citation type="submission" date="2019-01" db="EMBL/GenBank/DDBJ databases">
        <authorList>
            <person name="Sayadi A."/>
        </authorList>
    </citation>
    <scope>NUCLEOTIDE SEQUENCE [LARGE SCALE GENOMIC DNA]</scope>
</reference>
<feature type="compositionally biased region" description="Acidic residues" evidence="5">
    <location>
        <begin position="219"/>
        <end position="230"/>
    </location>
</feature>
<gene>
    <name evidence="6" type="ORF">CALMAC_LOCUS190</name>
</gene>
<dbReference type="Gene3D" id="2.130.10.10">
    <property type="entry name" value="YVTN repeat-like/Quinoprotein amine dehydrogenase"/>
    <property type="match status" value="1"/>
</dbReference>
<evidence type="ECO:0000256" key="5">
    <source>
        <dbReference type="SAM" id="MobiDB-lite"/>
    </source>
</evidence>
<dbReference type="EMBL" id="CAACVG010000220">
    <property type="protein sequence ID" value="VEN33754.1"/>
    <property type="molecule type" value="Genomic_DNA"/>
</dbReference>
<dbReference type="InterPro" id="IPR015943">
    <property type="entry name" value="WD40/YVTN_repeat-like_dom_sf"/>
</dbReference>
<evidence type="ECO:0000256" key="1">
    <source>
        <dbReference type="ARBA" id="ARBA00004123"/>
    </source>
</evidence>
<dbReference type="InterPro" id="IPR011047">
    <property type="entry name" value="Quinoprotein_ADH-like_sf"/>
</dbReference>